<keyword evidence="2" id="KW-1185">Reference proteome</keyword>
<reference evidence="1" key="1">
    <citation type="submission" date="2022-10" db="EMBL/GenBank/DDBJ databases">
        <title>The complete genomes of actinobacterial strains from the NBC collection.</title>
        <authorList>
            <person name="Joergensen T.S."/>
            <person name="Alvarez Arevalo M."/>
            <person name="Sterndorff E.B."/>
            <person name="Faurdal D."/>
            <person name="Vuksanovic O."/>
            <person name="Mourched A.-S."/>
            <person name="Charusanti P."/>
            <person name="Shaw S."/>
            <person name="Blin K."/>
            <person name="Weber T."/>
        </authorList>
    </citation>
    <scope>NUCLEOTIDE SEQUENCE</scope>
    <source>
        <strain evidence="1">NBC 01771</strain>
    </source>
</reference>
<evidence type="ECO:0000313" key="1">
    <source>
        <dbReference type="EMBL" id="WSB95636.1"/>
    </source>
</evidence>
<name>A0ACD4ZCD6_9ACTN</name>
<accession>A0ACD4ZCD6</accession>
<dbReference type="Proteomes" id="UP001348369">
    <property type="component" value="Chromosome"/>
</dbReference>
<gene>
    <name evidence="1" type="ORF">OG835_00330</name>
</gene>
<proteinExistence type="predicted"/>
<sequence length="235" mass="24642">MNTSTPKGPPPPGARPRQLIDLAVHACAPGAATGDFFLVPADPVVLAVHGASSVVREALDSGRTARTAADVARIEGTLQTLVLVKRSDTEPHTRWIIDGWRLLRAGAAGADLRGAPLRGASLQAARLGSADLSEADLAGADLEKADLSHANLTGADLTTASLFSASLKEADLTESSLCRADLRHADMRGSLCVRTAMRGADLWGAYLWNVDVSKAFTQGLDVDRADFLNAKVVPE</sequence>
<protein>
    <submittedName>
        <fullName evidence="1">Pentapeptide repeat-containing protein</fullName>
    </submittedName>
</protein>
<dbReference type="EMBL" id="CP109109">
    <property type="protein sequence ID" value="WSB95636.1"/>
    <property type="molecule type" value="Genomic_DNA"/>
</dbReference>
<evidence type="ECO:0000313" key="2">
    <source>
        <dbReference type="Proteomes" id="UP001348369"/>
    </source>
</evidence>
<organism evidence="1 2">
    <name type="scientific">Streptomyces scopuliridis</name>
    <dbReference type="NCBI Taxonomy" id="452529"/>
    <lineage>
        <taxon>Bacteria</taxon>
        <taxon>Bacillati</taxon>
        <taxon>Actinomycetota</taxon>
        <taxon>Actinomycetes</taxon>
        <taxon>Kitasatosporales</taxon>
        <taxon>Streptomycetaceae</taxon>
        <taxon>Streptomyces</taxon>
    </lineage>
</organism>